<dbReference type="InterPro" id="IPR038955">
    <property type="entry name" value="PriA/CPL1_fungi"/>
</dbReference>
<dbReference type="KEGG" id="kne:92180519"/>
<protein>
    <recommendedName>
        <fullName evidence="2">Protein CPL1-like domain-containing protein</fullName>
    </recommendedName>
</protein>
<dbReference type="InterPro" id="IPR048661">
    <property type="entry name" value="CPL1-like"/>
</dbReference>
<keyword evidence="4" id="KW-1185">Reference proteome</keyword>
<dbReference type="PANTHER" id="PTHR35192:SF2">
    <property type="entry name" value="APPLE DOMAIN-CONTAINING PROTEIN"/>
    <property type="match status" value="1"/>
</dbReference>
<evidence type="ECO:0000259" key="2">
    <source>
        <dbReference type="Pfam" id="PF21671"/>
    </source>
</evidence>
<feature type="domain" description="Protein CPL1-like" evidence="2">
    <location>
        <begin position="351"/>
        <end position="409"/>
    </location>
</feature>
<reference evidence="3 4" key="1">
    <citation type="journal article" date="2024" name="bioRxiv">
        <title>Comparative genomics of Cryptococcus and Kwoniella reveals pathogenesis evolution and contrasting karyotype dynamics via intercentromeric recombination or chromosome fusion.</title>
        <authorList>
            <person name="Coelho M.A."/>
            <person name="David-Palma M."/>
            <person name="Shea T."/>
            <person name="Bowers K."/>
            <person name="McGinley-Smith S."/>
            <person name="Mohammad A.W."/>
            <person name="Gnirke A."/>
            <person name="Yurkov A.M."/>
            <person name="Nowrousian M."/>
            <person name="Sun S."/>
            <person name="Cuomo C.A."/>
            <person name="Heitman J."/>
        </authorList>
    </citation>
    <scope>NUCLEOTIDE SEQUENCE [LARGE SCALE GENOMIC DNA]</scope>
    <source>
        <strain evidence="3 4">CBS 13917</strain>
    </source>
</reference>
<comment type="caution">
    <text evidence="3">The sequence shown here is derived from an EMBL/GenBank/DDBJ whole genome shotgun (WGS) entry which is preliminary data.</text>
</comment>
<gene>
    <name evidence="3" type="ORF">IAR55_003261</name>
</gene>
<name>A0AAW0YM01_9TREE</name>
<organism evidence="3 4">
    <name type="scientific">Kwoniella newhampshirensis</name>
    <dbReference type="NCBI Taxonomy" id="1651941"/>
    <lineage>
        <taxon>Eukaryota</taxon>
        <taxon>Fungi</taxon>
        <taxon>Dikarya</taxon>
        <taxon>Basidiomycota</taxon>
        <taxon>Agaricomycotina</taxon>
        <taxon>Tremellomycetes</taxon>
        <taxon>Tremellales</taxon>
        <taxon>Cryptococcaceae</taxon>
        <taxon>Kwoniella</taxon>
    </lineage>
</organism>
<dbReference type="GeneID" id="92180519"/>
<dbReference type="AlphaFoldDB" id="A0AAW0YM01"/>
<evidence type="ECO:0000256" key="1">
    <source>
        <dbReference type="SAM" id="SignalP"/>
    </source>
</evidence>
<sequence length="412" mass="43466">MIALLPVFALLFTLFPSAIASPSSNSTRRTFGSYDGGSLETCGKAKGWSFFGNFDFGCLCLNDVSDYVKNNNINPFLKPLIDASILATSGGPKWFPDHAQPVCDGHGSFNCGSLNNYKTLPSGSKCPTAGCDPKKTSTNGGCCPRGSTYSQGLCCGSSGCDKKGGKCVPVLTCPTYTSNQICCKDAGKDKSWTGYNTVCCPSDQQEDGSTGKCIPKCKAGTQYNPSNPTDNKCETICDNKAGYWHNWSSEGKDLCCKKEHTPCQTTCCPSGTTEIGHSGVCCSPGSKLDENRKCLSPTKAPKPPTKYKRSFNALPQTIYGLEANFDSSLCPSGFAACPIEGRSAFEADGGYECLDAMTDLQSCGGCASMGTGVDCTAIPGARWMGCSKGSCEVFSCKKGWTKNANGTACDKN</sequence>
<dbReference type="Pfam" id="PF21671">
    <property type="entry name" value="CPL1-like"/>
    <property type="match status" value="1"/>
</dbReference>
<evidence type="ECO:0000313" key="4">
    <source>
        <dbReference type="Proteomes" id="UP001388673"/>
    </source>
</evidence>
<feature type="signal peptide" evidence="1">
    <location>
        <begin position="1"/>
        <end position="20"/>
    </location>
</feature>
<feature type="chain" id="PRO_5043441203" description="Protein CPL1-like domain-containing protein" evidence="1">
    <location>
        <begin position="21"/>
        <end position="412"/>
    </location>
</feature>
<accession>A0AAW0YM01</accession>
<dbReference type="Proteomes" id="UP001388673">
    <property type="component" value="Unassembled WGS sequence"/>
</dbReference>
<dbReference type="RefSeq" id="XP_066802760.1">
    <property type="nucleotide sequence ID" value="XM_066946368.1"/>
</dbReference>
<dbReference type="EMBL" id="JBCAWK010000006">
    <property type="protein sequence ID" value="KAK8854522.1"/>
    <property type="molecule type" value="Genomic_DNA"/>
</dbReference>
<keyword evidence="1" id="KW-0732">Signal</keyword>
<dbReference type="PANTHER" id="PTHR35192">
    <property type="entry name" value="PROTEIN, PUTATIVE-RELATED"/>
    <property type="match status" value="1"/>
</dbReference>
<proteinExistence type="predicted"/>
<evidence type="ECO:0000313" key="3">
    <source>
        <dbReference type="EMBL" id="KAK8854522.1"/>
    </source>
</evidence>